<dbReference type="Proteomes" id="UP000663760">
    <property type="component" value="Chromosome 9"/>
</dbReference>
<dbReference type="PANTHER" id="PTHR35754">
    <property type="entry name" value="ATP SYNTHASE SUBUNIT B"/>
    <property type="match status" value="1"/>
</dbReference>
<dbReference type="AlphaFoldDB" id="A0A7I8KV28"/>
<dbReference type="OrthoDB" id="511315at2759"/>
<gene>
    <name evidence="1" type="ORF">SI8410_09012335</name>
</gene>
<organism evidence="1 2">
    <name type="scientific">Spirodela intermedia</name>
    <name type="common">Intermediate duckweed</name>
    <dbReference type="NCBI Taxonomy" id="51605"/>
    <lineage>
        <taxon>Eukaryota</taxon>
        <taxon>Viridiplantae</taxon>
        <taxon>Streptophyta</taxon>
        <taxon>Embryophyta</taxon>
        <taxon>Tracheophyta</taxon>
        <taxon>Spermatophyta</taxon>
        <taxon>Magnoliopsida</taxon>
        <taxon>Liliopsida</taxon>
        <taxon>Araceae</taxon>
        <taxon>Lemnoideae</taxon>
        <taxon>Spirodela</taxon>
    </lineage>
</organism>
<sequence>METLRKLERVQGMLSFMQARGISSGQSNSDRFLAEFLLFLIQPRSINLEKACHLVNEHLAKLTLLCQHSLHRLLESLVLYTSGKGSSPSLFYEENCAEFPAEIGAVKEGELNSPNIDEGFPLIGLHAMQRANSTLEDFCRSYFMFHGMEAEDPHSIFRFLPVLSFTESYIYQLDIINEKSLCLSVDEENRSGKSIGNQTNIPSEFKFISFDPLIFFLEQHGLLTERIKRELELGLEYWSLERKLCQRLTSKTKILLEDVMKAMRLKSFDYRVLHLLLYQLRDEQVNELHMEFLSVSEFLVEISDDLYDYEDDVIENSFNILRMFAKLYGPQMAPSMLAKCISELEDQYERLLRELDSDLSAKYQRRCEEATIEGGKTSGYTIGTWNIPSIIADEDSYRSQIMNSNVSAQLN</sequence>
<evidence type="ECO:0000313" key="2">
    <source>
        <dbReference type="Proteomes" id="UP000663760"/>
    </source>
</evidence>
<protein>
    <submittedName>
        <fullName evidence="1">Uncharacterized protein</fullName>
    </submittedName>
</protein>
<dbReference type="PANTHER" id="PTHR35754:SF2">
    <property type="entry name" value="ATP SYNTHASE SUBUNIT B"/>
    <property type="match status" value="1"/>
</dbReference>
<accession>A0A7I8KV28</accession>
<proteinExistence type="predicted"/>
<name>A0A7I8KV28_SPIIN</name>
<reference evidence="1" key="1">
    <citation type="submission" date="2020-02" db="EMBL/GenBank/DDBJ databases">
        <authorList>
            <person name="Scholz U."/>
            <person name="Mascher M."/>
            <person name="Fiebig A."/>
        </authorList>
    </citation>
    <scope>NUCLEOTIDE SEQUENCE</scope>
</reference>
<evidence type="ECO:0000313" key="1">
    <source>
        <dbReference type="EMBL" id="CAA7401657.1"/>
    </source>
</evidence>
<keyword evidence="2" id="KW-1185">Reference proteome</keyword>
<dbReference type="EMBL" id="LR746272">
    <property type="protein sequence ID" value="CAA7401657.1"/>
    <property type="molecule type" value="Genomic_DNA"/>
</dbReference>